<organism evidence="2 3">
    <name type="scientific">Anseongella ginsenosidimutans</name>
    <dbReference type="NCBI Taxonomy" id="496056"/>
    <lineage>
        <taxon>Bacteria</taxon>
        <taxon>Pseudomonadati</taxon>
        <taxon>Bacteroidota</taxon>
        <taxon>Sphingobacteriia</taxon>
        <taxon>Sphingobacteriales</taxon>
        <taxon>Sphingobacteriaceae</taxon>
        <taxon>Anseongella</taxon>
    </lineage>
</organism>
<reference evidence="2 3" key="1">
    <citation type="submission" date="2019-03" db="EMBL/GenBank/DDBJ databases">
        <title>Genomic Encyclopedia of Type Strains, Phase IV (KMG-IV): sequencing the most valuable type-strain genomes for metagenomic binning, comparative biology and taxonomic classification.</title>
        <authorList>
            <person name="Goeker M."/>
        </authorList>
    </citation>
    <scope>NUCLEOTIDE SEQUENCE [LARGE SCALE GENOMIC DNA]</scope>
    <source>
        <strain evidence="2 3">DSM 21100</strain>
    </source>
</reference>
<dbReference type="RefSeq" id="WP_132129425.1">
    <property type="nucleotide sequence ID" value="NZ_CP042432.1"/>
</dbReference>
<dbReference type="EMBL" id="SMAD01000006">
    <property type="protein sequence ID" value="TCS86867.1"/>
    <property type="molecule type" value="Genomic_DNA"/>
</dbReference>
<keyword evidence="1" id="KW-1133">Transmembrane helix</keyword>
<feature type="transmembrane region" description="Helical" evidence="1">
    <location>
        <begin position="6"/>
        <end position="24"/>
    </location>
</feature>
<evidence type="ECO:0000256" key="1">
    <source>
        <dbReference type="SAM" id="Phobius"/>
    </source>
</evidence>
<keyword evidence="1" id="KW-0472">Membrane</keyword>
<evidence type="ECO:0000313" key="2">
    <source>
        <dbReference type="EMBL" id="TCS86867.1"/>
    </source>
</evidence>
<dbReference type="AlphaFoldDB" id="A0A4R3KQK5"/>
<protein>
    <submittedName>
        <fullName evidence="2">Uncharacterized protein</fullName>
    </submittedName>
</protein>
<evidence type="ECO:0000313" key="3">
    <source>
        <dbReference type="Proteomes" id="UP000295807"/>
    </source>
</evidence>
<keyword evidence="1" id="KW-0812">Transmembrane</keyword>
<gene>
    <name evidence="2" type="ORF">EDD80_106178</name>
</gene>
<comment type="caution">
    <text evidence="2">The sequence shown here is derived from an EMBL/GenBank/DDBJ whole genome shotgun (WGS) entry which is preliminary data.</text>
</comment>
<name>A0A4R3KQK5_9SPHI</name>
<keyword evidence="3" id="KW-1185">Reference proteome</keyword>
<accession>A0A4R3KQK5</accession>
<proteinExistence type="predicted"/>
<dbReference type="OrthoDB" id="852102at2"/>
<sequence>MKHSYHILVEIILIFLLVILFFQYRQIRKERNALRASKQGLDFELKLRSDSMAEMEGKHTYLNNLSDSLFNDSDIRYFKQRGLNNPERDLLNSLYQQHDLIPEQGVLGGNMRIWHATLLGRNWALAYFEDGHIAGNMLLKYTVNEGDVQWEVIDSSTNGQ</sequence>
<dbReference type="Proteomes" id="UP000295807">
    <property type="component" value="Unassembled WGS sequence"/>
</dbReference>